<accession>A0ABY4EF57</accession>
<dbReference type="PANTHER" id="PTHR39452:SF1">
    <property type="entry name" value="CHEY-P PHOSPHATASE CHEX"/>
    <property type="match status" value="1"/>
</dbReference>
<evidence type="ECO:0000313" key="3">
    <source>
        <dbReference type="EMBL" id="UOQ42754.1"/>
    </source>
</evidence>
<sequence>MSVKNAVAEVLNGSLESVSQIFPFDLIVERPESNLSSIQIKELGVMIGMSGDLHASLIIEGNESSFGLIGERMFGMPLEGEMLNSFTKELANMVAGHLSTRVSKSDLALQITTPQVMDTYSVNSRHHYSFKIPVQFQDDHKLTLFLIVDKGS</sequence>
<evidence type="ECO:0000259" key="2">
    <source>
        <dbReference type="Pfam" id="PF13690"/>
    </source>
</evidence>
<dbReference type="EMBL" id="CP095073">
    <property type="protein sequence ID" value="UOQ42754.1"/>
    <property type="molecule type" value="Genomic_DNA"/>
</dbReference>
<name>A0ABY4EF57_9BACI</name>
<dbReference type="Gene3D" id="3.40.1550.10">
    <property type="entry name" value="CheC-like"/>
    <property type="match status" value="1"/>
</dbReference>
<dbReference type="CDD" id="cd17906">
    <property type="entry name" value="CheX"/>
    <property type="match status" value="1"/>
</dbReference>
<evidence type="ECO:0000256" key="1">
    <source>
        <dbReference type="ARBA" id="ARBA00022500"/>
    </source>
</evidence>
<dbReference type="RefSeq" id="WP_244708115.1">
    <property type="nucleotide sequence ID" value="NZ_CP095073.1"/>
</dbReference>
<dbReference type="PANTHER" id="PTHR39452">
    <property type="entry name" value="CHEY-P PHOSPHATASE CHEX"/>
    <property type="match status" value="1"/>
</dbReference>
<dbReference type="InterPro" id="IPR028051">
    <property type="entry name" value="CheX-like_dom"/>
</dbReference>
<feature type="domain" description="Chemotaxis phosphatase CheX-like" evidence="2">
    <location>
        <begin position="44"/>
        <end position="126"/>
    </location>
</feature>
<dbReference type="InterPro" id="IPR038756">
    <property type="entry name" value="CheX-like"/>
</dbReference>
<reference evidence="3 4" key="1">
    <citation type="submission" date="2022-04" db="EMBL/GenBank/DDBJ databases">
        <title>Halobacillus sp. isolated from saltern.</title>
        <authorList>
            <person name="Won M."/>
            <person name="Lee C.-M."/>
            <person name="Woen H.-Y."/>
            <person name="Kwon S.-W."/>
        </authorList>
    </citation>
    <scope>NUCLEOTIDE SEQUENCE [LARGE SCALE GENOMIC DNA]</scope>
    <source>
        <strain evidence="3 4">SSBR10-3</strain>
    </source>
</reference>
<dbReference type="SUPFAM" id="SSF103039">
    <property type="entry name" value="CheC-like"/>
    <property type="match status" value="1"/>
</dbReference>
<dbReference type="InterPro" id="IPR028976">
    <property type="entry name" value="CheC-like_sf"/>
</dbReference>
<protein>
    <submittedName>
        <fullName evidence="3">Chemotaxis protein CheX</fullName>
    </submittedName>
</protein>
<dbReference type="Proteomes" id="UP000831787">
    <property type="component" value="Chromosome"/>
</dbReference>
<keyword evidence="4" id="KW-1185">Reference proteome</keyword>
<dbReference type="Pfam" id="PF13690">
    <property type="entry name" value="CheX"/>
    <property type="match status" value="1"/>
</dbReference>
<organism evidence="3 4">
    <name type="scientific">Halobacillus salinarum</name>
    <dbReference type="NCBI Taxonomy" id="2932257"/>
    <lineage>
        <taxon>Bacteria</taxon>
        <taxon>Bacillati</taxon>
        <taxon>Bacillota</taxon>
        <taxon>Bacilli</taxon>
        <taxon>Bacillales</taxon>
        <taxon>Bacillaceae</taxon>
        <taxon>Halobacillus</taxon>
    </lineage>
</organism>
<evidence type="ECO:0000313" key="4">
    <source>
        <dbReference type="Proteomes" id="UP000831787"/>
    </source>
</evidence>
<gene>
    <name evidence="3" type="ORF">MUN89_12330</name>
</gene>
<keyword evidence="1" id="KW-0145">Chemotaxis</keyword>
<proteinExistence type="predicted"/>